<dbReference type="EMBL" id="JABELV010000027">
    <property type="protein sequence ID" value="KAG7562712.1"/>
    <property type="molecule type" value="Genomic_DNA"/>
</dbReference>
<reference evidence="2" key="1">
    <citation type="submission" date="2020-04" db="EMBL/GenBank/DDBJ databases">
        <title>Analysis of mating type loci in Filobasidium floriforme.</title>
        <authorList>
            <person name="Nowrousian M."/>
        </authorList>
    </citation>
    <scope>NUCLEOTIDE SEQUENCE</scope>
    <source>
        <strain evidence="2">CBS 6242</strain>
    </source>
</reference>
<feature type="region of interest" description="Disordered" evidence="1">
    <location>
        <begin position="162"/>
        <end position="185"/>
    </location>
</feature>
<name>A0A8K0NUI7_9TREE</name>
<dbReference type="Proteomes" id="UP000812966">
    <property type="component" value="Unassembled WGS sequence"/>
</dbReference>
<keyword evidence="3" id="KW-1185">Reference proteome</keyword>
<dbReference type="AlphaFoldDB" id="A0A8K0NUI7"/>
<proteinExistence type="predicted"/>
<evidence type="ECO:0000313" key="2">
    <source>
        <dbReference type="EMBL" id="KAG7562712.1"/>
    </source>
</evidence>
<organism evidence="2 3">
    <name type="scientific">Filobasidium floriforme</name>
    <dbReference type="NCBI Taxonomy" id="5210"/>
    <lineage>
        <taxon>Eukaryota</taxon>
        <taxon>Fungi</taxon>
        <taxon>Dikarya</taxon>
        <taxon>Basidiomycota</taxon>
        <taxon>Agaricomycotina</taxon>
        <taxon>Tremellomycetes</taxon>
        <taxon>Filobasidiales</taxon>
        <taxon>Filobasidiaceae</taxon>
        <taxon>Filobasidium</taxon>
    </lineage>
</organism>
<gene>
    <name evidence="2" type="ORF">FFLO_01872</name>
</gene>
<evidence type="ECO:0000256" key="1">
    <source>
        <dbReference type="SAM" id="MobiDB-lite"/>
    </source>
</evidence>
<feature type="compositionally biased region" description="Polar residues" evidence="1">
    <location>
        <begin position="168"/>
        <end position="183"/>
    </location>
</feature>
<comment type="caution">
    <text evidence="2">The sequence shown here is derived from an EMBL/GenBank/DDBJ whole genome shotgun (WGS) entry which is preliminary data.</text>
</comment>
<accession>A0A8K0NUI7</accession>
<protein>
    <submittedName>
        <fullName evidence="2">Uncharacterized protein</fullName>
    </submittedName>
</protein>
<evidence type="ECO:0000313" key="3">
    <source>
        <dbReference type="Proteomes" id="UP000812966"/>
    </source>
</evidence>
<sequence length="223" mass="24141">MLFSISRPRTSHAPKSLLATSYVLSLLSRLPPDPCGFDQPPIGPAPVDCSFPSQSVADHGPQYQYTLHDSQTTPGNCSRSRIHCLTLISGVLEPYLVTAAVLTRELAVCASSCAGQRTTITRSSSRIISHSVLVDRFGVDGIISPSMMAQIPLDARLDSPRHRDVASRNFQPNPMSQARSPEQSGMLPGGCGIDAEHACRHDARFSPARYRQAIGQKIHADPK</sequence>